<dbReference type="STRING" id="1179773.BN6_05320"/>
<dbReference type="KEGG" id="sesp:BN6_05320"/>
<dbReference type="EMBL" id="HE804045">
    <property type="protein sequence ID" value="CCH27863.1"/>
    <property type="molecule type" value="Genomic_DNA"/>
</dbReference>
<keyword evidence="3" id="KW-1185">Reference proteome</keyword>
<name>K0JUD9_SACES</name>
<organism evidence="2 3">
    <name type="scientific">Saccharothrix espanaensis (strain ATCC 51144 / DSM 44229 / JCM 9112 / NBRC 15066 / NRRL 15764)</name>
    <dbReference type="NCBI Taxonomy" id="1179773"/>
    <lineage>
        <taxon>Bacteria</taxon>
        <taxon>Bacillati</taxon>
        <taxon>Actinomycetota</taxon>
        <taxon>Actinomycetes</taxon>
        <taxon>Pseudonocardiales</taxon>
        <taxon>Pseudonocardiaceae</taxon>
        <taxon>Saccharothrix</taxon>
    </lineage>
</organism>
<dbReference type="eggNOG" id="ENOG5031RAG">
    <property type="taxonomic scope" value="Bacteria"/>
</dbReference>
<dbReference type="HOGENOM" id="CLU_1702974_0_0_11"/>
<keyword evidence="1" id="KW-0812">Transmembrane</keyword>
<dbReference type="Proteomes" id="UP000006281">
    <property type="component" value="Chromosome"/>
</dbReference>
<proteinExistence type="predicted"/>
<evidence type="ECO:0000313" key="3">
    <source>
        <dbReference type="Proteomes" id="UP000006281"/>
    </source>
</evidence>
<dbReference type="BioCyc" id="SESP1179773:BN6_RS02630-MONOMER"/>
<gene>
    <name evidence="2" type="ordered locus">BN6_05320</name>
</gene>
<feature type="transmembrane region" description="Helical" evidence="1">
    <location>
        <begin position="21"/>
        <end position="39"/>
    </location>
</feature>
<keyword evidence="1" id="KW-1133">Transmembrane helix</keyword>
<dbReference type="RefSeq" id="WP_015097977.1">
    <property type="nucleotide sequence ID" value="NC_019673.1"/>
</dbReference>
<keyword evidence="1" id="KW-0472">Membrane</keyword>
<protein>
    <submittedName>
        <fullName evidence="2">Uncharacterized protein</fullName>
    </submittedName>
</protein>
<dbReference type="OrthoDB" id="9958363at2"/>
<dbReference type="PATRIC" id="fig|1179773.3.peg.541"/>
<dbReference type="AlphaFoldDB" id="K0JUD9"/>
<evidence type="ECO:0000256" key="1">
    <source>
        <dbReference type="SAM" id="Phobius"/>
    </source>
</evidence>
<evidence type="ECO:0000313" key="2">
    <source>
        <dbReference type="EMBL" id="CCH27863.1"/>
    </source>
</evidence>
<feature type="transmembrane region" description="Helical" evidence="1">
    <location>
        <begin position="45"/>
        <end position="68"/>
    </location>
</feature>
<sequence>MTDVPPEVSRTSRRTAGFGKVIGVVSALGTAAVVVFGVVEAESWWLSVVIGVCGVFAVLVVLGMVAAVGRDAEQTAALDAVGTRVRAEVVRAERVETADDVVYEIGLRIPLPDGTAFDVEHRCGHHTCAAATREAATSRPVVVDPTTRAWAVVH</sequence>
<accession>K0JUD9</accession>
<reference evidence="2 3" key="1">
    <citation type="journal article" date="2012" name="BMC Genomics">
        <title>Complete genome sequence of Saccharothrix espanaensis DSM 44229T and comparison to the other completely sequenced Pseudonocardiaceae.</title>
        <authorList>
            <person name="Strobel T."/>
            <person name="Al-Dilaimi A."/>
            <person name="Blom J."/>
            <person name="Gessner A."/>
            <person name="Kalinowski J."/>
            <person name="Luzhetska M."/>
            <person name="Puhler A."/>
            <person name="Szczepanowski R."/>
            <person name="Bechthold A."/>
            <person name="Ruckert C."/>
        </authorList>
    </citation>
    <scope>NUCLEOTIDE SEQUENCE [LARGE SCALE GENOMIC DNA]</scope>
    <source>
        <strain evidence="3">ATCC 51144 / DSM 44229 / JCM 9112 / NBRC 15066 / NRRL 15764</strain>
    </source>
</reference>